<dbReference type="SUPFAM" id="SSF56801">
    <property type="entry name" value="Acetyl-CoA synthetase-like"/>
    <property type="match status" value="1"/>
</dbReference>
<dbReference type="EMBL" id="JACIFO010000002">
    <property type="protein sequence ID" value="MBB4118414.1"/>
    <property type="molecule type" value="Genomic_DNA"/>
</dbReference>
<evidence type="ECO:0000313" key="2">
    <source>
        <dbReference type="Proteomes" id="UP000553034"/>
    </source>
</evidence>
<sequence length="416" mass="47788">MIKDKLKYSLRHNFFLEKEIKKIDAYFKLNTLKETQNQAFLKLIKAAQKTTFYPKFYKENGIDIYKISSLDDLPKLPVLTKAMVKTNPKAFLSKKMPIGIIKGFTSGSTGSPLMVYRDLKAILKENAYVWWYRNNCGLTSKDRKISFRSDLNRTSLFKFNKAENTLYISPNHLNKENARQIIDKVKDFAPKALISYPSTAYNFALLLAKENTKLKIPLTFTSSENILGFQREKIEQLLTTTIFDWYGNAERTIALYSENDAYYEPPLYAITEYKQTEVITTGLINTTFPLIRYQVNDLIETTSTYSATKKSVEIKSIVGRLEDAIVLKDGTRINRLNRDFTGIEGLQKAQVIQVSLDKLCINLVKEEEAKTIATNILEAKLRKRLGDEVEIEFQVILEKDLITSASGKYKFVISKI</sequence>
<dbReference type="GO" id="GO:0047475">
    <property type="term" value="F:phenylacetate-CoA ligase activity"/>
    <property type="evidence" value="ECO:0007669"/>
    <property type="project" value="UniProtKB-EC"/>
</dbReference>
<keyword evidence="1" id="KW-0436">Ligase</keyword>
<dbReference type="RefSeq" id="WP_183476468.1">
    <property type="nucleotide sequence ID" value="NZ_JACIFO010000002.1"/>
</dbReference>
<dbReference type="EC" id="6.2.1.30" evidence="1"/>
<dbReference type="Gene3D" id="3.40.50.12780">
    <property type="entry name" value="N-terminal domain of ligase-like"/>
    <property type="match status" value="1"/>
</dbReference>
<organism evidence="1 2">
    <name type="scientific">Mesonia hippocampi</name>
    <dbReference type="NCBI Taxonomy" id="1628250"/>
    <lineage>
        <taxon>Bacteria</taxon>
        <taxon>Pseudomonadati</taxon>
        <taxon>Bacteroidota</taxon>
        <taxon>Flavobacteriia</taxon>
        <taxon>Flavobacteriales</taxon>
        <taxon>Flavobacteriaceae</taxon>
        <taxon>Mesonia</taxon>
    </lineage>
</organism>
<accession>A0A840EWG6</accession>
<comment type="caution">
    <text evidence="1">The sequence shown here is derived from an EMBL/GenBank/DDBJ whole genome shotgun (WGS) entry which is preliminary data.</text>
</comment>
<evidence type="ECO:0000313" key="1">
    <source>
        <dbReference type="EMBL" id="MBB4118414.1"/>
    </source>
</evidence>
<protein>
    <submittedName>
        <fullName evidence="1">Phenylacetate-CoA ligase</fullName>
        <ecNumber evidence="1">6.2.1.30</ecNumber>
    </submittedName>
</protein>
<dbReference type="AlphaFoldDB" id="A0A840EWG6"/>
<name>A0A840EWG6_9FLAO</name>
<keyword evidence="2" id="KW-1185">Reference proteome</keyword>
<proteinExistence type="predicted"/>
<dbReference type="InterPro" id="IPR042099">
    <property type="entry name" value="ANL_N_sf"/>
</dbReference>
<dbReference type="Proteomes" id="UP000553034">
    <property type="component" value="Unassembled WGS sequence"/>
</dbReference>
<dbReference type="PANTHER" id="PTHR36932">
    <property type="entry name" value="CAPSULAR POLYSACCHARIDE BIOSYNTHESIS PROTEIN"/>
    <property type="match status" value="1"/>
</dbReference>
<dbReference type="InterPro" id="IPR053158">
    <property type="entry name" value="CapK_Type1_Caps_Biosynth"/>
</dbReference>
<dbReference type="PANTHER" id="PTHR36932:SF1">
    <property type="entry name" value="CAPSULAR POLYSACCHARIDE BIOSYNTHESIS PROTEIN"/>
    <property type="match status" value="1"/>
</dbReference>
<gene>
    <name evidence="1" type="ORF">GGR32_000688</name>
</gene>
<reference evidence="1 2" key="1">
    <citation type="submission" date="2020-08" db="EMBL/GenBank/DDBJ databases">
        <title>Genomic Encyclopedia of Type Strains, Phase IV (KMG-IV): sequencing the most valuable type-strain genomes for metagenomic binning, comparative biology and taxonomic classification.</title>
        <authorList>
            <person name="Goeker M."/>
        </authorList>
    </citation>
    <scope>NUCLEOTIDE SEQUENCE [LARGE SCALE GENOMIC DNA]</scope>
    <source>
        <strain evidence="1 2">DSM 29568</strain>
    </source>
</reference>